<feature type="chain" id="PRO_5002258248" description="Secreted protein" evidence="1">
    <location>
        <begin position="34"/>
        <end position="77"/>
    </location>
</feature>
<keyword evidence="3" id="KW-1185">Reference proteome</keyword>
<accession>A0A0D3C3Z3</accession>
<organism evidence="2 3">
    <name type="scientific">Brassica oleracea var. oleracea</name>
    <dbReference type="NCBI Taxonomy" id="109376"/>
    <lineage>
        <taxon>Eukaryota</taxon>
        <taxon>Viridiplantae</taxon>
        <taxon>Streptophyta</taxon>
        <taxon>Embryophyta</taxon>
        <taxon>Tracheophyta</taxon>
        <taxon>Spermatophyta</taxon>
        <taxon>Magnoliopsida</taxon>
        <taxon>eudicotyledons</taxon>
        <taxon>Gunneridae</taxon>
        <taxon>Pentapetalae</taxon>
        <taxon>rosids</taxon>
        <taxon>malvids</taxon>
        <taxon>Brassicales</taxon>
        <taxon>Brassicaceae</taxon>
        <taxon>Brassiceae</taxon>
        <taxon>Brassica</taxon>
    </lineage>
</organism>
<dbReference type="Gramene" id="Bo4g182110.1">
    <property type="protein sequence ID" value="Bo4g182110.1"/>
    <property type="gene ID" value="Bo4g182110"/>
</dbReference>
<dbReference type="Proteomes" id="UP000032141">
    <property type="component" value="Chromosome C4"/>
</dbReference>
<evidence type="ECO:0008006" key="4">
    <source>
        <dbReference type="Google" id="ProtNLM"/>
    </source>
</evidence>
<reference evidence="2" key="2">
    <citation type="submission" date="2015-03" db="UniProtKB">
        <authorList>
            <consortium name="EnsemblPlants"/>
        </authorList>
    </citation>
    <scope>IDENTIFICATION</scope>
</reference>
<evidence type="ECO:0000313" key="3">
    <source>
        <dbReference type="Proteomes" id="UP000032141"/>
    </source>
</evidence>
<dbReference type="HOGENOM" id="CLU_2641555_0_0_1"/>
<feature type="signal peptide" evidence="1">
    <location>
        <begin position="1"/>
        <end position="33"/>
    </location>
</feature>
<dbReference type="AlphaFoldDB" id="A0A0D3C3Z3"/>
<sequence>MTMTFISYFMAIFSFQHMLLLVASLFFLPTFHAVDFKYCNGKCTLQENIKDSVEKNRRNFVGISLFRRNSDETRRRK</sequence>
<evidence type="ECO:0000313" key="2">
    <source>
        <dbReference type="EnsemblPlants" id="Bo4g182110.1"/>
    </source>
</evidence>
<name>A0A0D3C3Z3_BRAOL</name>
<proteinExistence type="predicted"/>
<dbReference type="EnsemblPlants" id="Bo4g182110.1">
    <property type="protein sequence ID" value="Bo4g182110.1"/>
    <property type="gene ID" value="Bo4g182110"/>
</dbReference>
<protein>
    <recommendedName>
        <fullName evidence="4">Secreted protein</fullName>
    </recommendedName>
</protein>
<keyword evidence="1" id="KW-0732">Signal</keyword>
<evidence type="ECO:0000256" key="1">
    <source>
        <dbReference type="SAM" id="SignalP"/>
    </source>
</evidence>
<reference evidence="2 3" key="1">
    <citation type="journal article" date="2014" name="Genome Biol.">
        <title>Transcriptome and methylome profiling reveals relics of genome dominance in the mesopolyploid Brassica oleracea.</title>
        <authorList>
            <person name="Parkin I.A."/>
            <person name="Koh C."/>
            <person name="Tang H."/>
            <person name="Robinson S.J."/>
            <person name="Kagale S."/>
            <person name="Clarke W.E."/>
            <person name="Town C.D."/>
            <person name="Nixon J."/>
            <person name="Krishnakumar V."/>
            <person name="Bidwell S.L."/>
            <person name="Denoeud F."/>
            <person name="Belcram H."/>
            <person name="Links M.G."/>
            <person name="Just J."/>
            <person name="Clarke C."/>
            <person name="Bender T."/>
            <person name="Huebert T."/>
            <person name="Mason A.S."/>
            <person name="Pires J.C."/>
            <person name="Barker G."/>
            <person name="Moore J."/>
            <person name="Walley P.G."/>
            <person name="Manoli S."/>
            <person name="Batley J."/>
            <person name="Edwards D."/>
            <person name="Nelson M.N."/>
            <person name="Wang X."/>
            <person name="Paterson A.H."/>
            <person name="King G."/>
            <person name="Bancroft I."/>
            <person name="Chalhoub B."/>
            <person name="Sharpe A.G."/>
        </authorList>
    </citation>
    <scope>NUCLEOTIDE SEQUENCE</scope>
    <source>
        <strain evidence="2 3">cv. TO1000</strain>
    </source>
</reference>